<accession>A0A183FTV8</accession>
<evidence type="ECO:0000313" key="3">
    <source>
        <dbReference type="WBParaSite" id="HPBE_0001155301-mRNA-1"/>
    </source>
</evidence>
<dbReference type="WBParaSite" id="HPBE_0001155301-mRNA-1">
    <property type="protein sequence ID" value="HPBE_0001155301-mRNA-1"/>
    <property type="gene ID" value="HPBE_0001155301"/>
</dbReference>
<reference evidence="3" key="2">
    <citation type="submission" date="2019-09" db="UniProtKB">
        <authorList>
            <consortium name="WormBaseParasite"/>
        </authorList>
    </citation>
    <scope>IDENTIFICATION</scope>
</reference>
<name>A0A183FTV8_HELPZ</name>
<proteinExistence type="predicted"/>
<keyword evidence="2" id="KW-1185">Reference proteome</keyword>
<dbReference type="AlphaFoldDB" id="A0A183FTV8"/>
<protein>
    <submittedName>
        <fullName evidence="3">Secreted protein</fullName>
    </submittedName>
</protein>
<evidence type="ECO:0000313" key="2">
    <source>
        <dbReference type="Proteomes" id="UP000050761"/>
    </source>
</evidence>
<sequence>MCTLRQFVILPSTRAEFLFEMPGIIVDSSSPPRTFPQRTDCCAADSLGMFTVLSVFEFNSPQSALSVSISGFSPSNGATCRSSMAFESFTLLG</sequence>
<gene>
    <name evidence="1" type="ORF">HPBE_LOCUS11554</name>
</gene>
<accession>A0A3P7YLJ1</accession>
<dbReference type="Proteomes" id="UP000050761">
    <property type="component" value="Unassembled WGS sequence"/>
</dbReference>
<organism evidence="2 3">
    <name type="scientific">Heligmosomoides polygyrus</name>
    <name type="common">Parasitic roundworm</name>
    <dbReference type="NCBI Taxonomy" id="6339"/>
    <lineage>
        <taxon>Eukaryota</taxon>
        <taxon>Metazoa</taxon>
        <taxon>Ecdysozoa</taxon>
        <taxon>Nematoda</taxon>
        <taxon>Chromadorea</taxon>
        <taxon>Rhabditida</taxon>
        <taxon>Rhabditina</taxon>
        <taxon>Rhabditomorpha</taxon>
        <taxon>Strongyloidea</taxon>
        <taxon>Heligmosomidae</taxon>
        <taxon>Heligmosomoides</taxon>
    </lineage>
</organism>
<dbReference type="EMBL" id="UZAH01027146">
    <property type="protein sequence ID" value="VDO89026.1"/>
    <property type="molecule type" value="Genomic_DNA"/>
</dbReference>
<reference evidence="1 2" key="1">
    <citation type="submission" date="2018-11" db="EMBL/GenBank/DDBJ databases">
        <authorList>
            <consortium name="Pathogen Informatics"/>
        </authorList>
    </citation>
    <scope>NUCLEOTIDE SEQUENCE [LARGE SCALE GENOMIC DNA]</scope>
</reference>
<evidence type="ECO:0000313" key="1">
    <source>
        <dbReference type="EMBL" id="VDO89026.1"/>
    </source>
</evidence>